<protein>
    <submittedName>
        <fullName evidence="2">Uncharacterized protein</fullName>
    </submittedName>
</protein>
<dbReference type="AlphaFoldDB" id="A0AAN8EED7"/>
<keyword evidence="3" id="KW-1185">Reference proteome</keyword>
<evidence type="ECO:0000256" key="1">
    <source>
        <dbReference type="SAM" id="MobiDB-lite"/>
    </source>
</evidence>
<sequence>MDHANTQSTVLNEQSQNPSQSGSASTSISKDVGKNLSAETSSSGGGLDERMDAGDASKTSTFGSTKAGDHGAVVGAEGDAHEGAAAKQP</sequence>
<reference evidence="2 3" key="1">
    <citation type="submission" date="2022-12" db="EMBL/GenBank/DDBJ databases">
        <title>Genomic features and morphological characterization of a novel Knufia sp. strain isolated from spacecraft assembly facility.</title>
        <authorList>
            <person name="Teixeira M."/>
            <person name="Chander A.M."/>
            <person name="Stajich J.E."/>
            <person name="Venkateswaran K."/>
        </authorList>
    </citation>
    <scope>NUCLEOTIDE SEQUENCE [LARGE SCALE GENOMIC DNA]</scope>
    <source>
        <strain evidence="2 3">FJI-L2-BK-P2</strain>
    </source>
</reference>
<comment type="caution">
    <text evidence="2">The sequence shown here is derived from an EMBL/GenBank/DDBJ whole genome shotgun (WGS) entry which is preliminary data.</text>
</comment>
<dbReference type="EMBL" id="JAKLMC020000010">
    <property type="protein sequence ID" value="KAK5953694.1"/>
    <property type="molecule type" value="Genomic_DNA"/>
</dbReference>
<dbReference type="Proteomes" id="UP001316803">
    <property type="component" value="Unassembled WGS sequence"/>
</dbReference>
<evidence type="ECO:0000313" key="2">
    <source>
        <dbReference type="EMBL" id="KAK5953694.1"/>
    </source>
</evidence>
<gene>
    <name evidence="2" type="ORF">OHC33_004963</name>
</gene>
<evidence type="ECO:0000313" key="3">
    <source>
        <dbReference type="Proteomes" id="UP001316803"/>
    </source>
</evidence>
<proteinExistence type="predicted"/>
<accession>A0AAN8EED7</accession>
<feature type="region of interest" description="Disordered" evidence="1">
    <location>
        <begin position="1"/>
        <end position="89"/>
    </location>
</feature>
<feature type="compositionally biased region" description="Basic and acidic residues" evidence="1">
    <location>
        <begin position="78"/>
        <end position="89"/>
    </location>
</feature>
<organism evidence="2 3">
    <name type="scientific">Knufia fluminis</name>
    <dbReference type="NCBI Taxonomy" id="191047"/>
    <lineage>
        <taxon>Eukaryota</taxon>
        <taxon>Fungi</taxon>
        <taxon>Dikarya</taxon>
        <taxon>Ascomycota</taxon>
        <taxon>Pezizomycotina</taxon>
        <taxon>Eurotiomycetes</taxon>
        <taxon>Chaetothyriomycetidae</taxon>
        <taxon>Chaetothyriales</taxon>
        <taxon>Trichomeriaceae</taxon>
        <taxon>Knufia</taxon>
    </lineage>
</organism>
<name>A0AAN8EED7_9EURO</name>
<feature type="compositionally biased region" description="Polar residues" evidence="1">
    <location>
        <begin position="1"/>
        <end position="29"/>
    </location>
</feature>